<sequence length="156" mass="18374">MNQYLASIGSISKVTRSSFYQDSLCFARQRYFVNFPQYPWKYFPNEQIDSARRDDEVEKSSAAALVEKGRKWLKRVKKRMAKRMAWEKEKGKFRDEKRSHRWILETIEEVRQAGTYVDGRSSFTAFPTVYAAAALISNPDRQMDSRNSQTDLRHSD</sequence>
<evidence type="ECO:0000313" key="2">
    <source>
        <dbReference type="Proteomes" id="UP001607303"/>
    </source>
</evidence>
<proteinExistence type="predicted"/>
<name>A0ABD2CDR8_VESMC</name>
<gene>
    <name evidence="1" type="ORF">V1477_008703</name>
</gene>
<evidence type="ECO:0000313" key="1">
    <source>
        <dbReference type="EMBL" id="KAL2743214.1"/>
    </source>
</evidence>
<keyword evidence="2" id="KW-1185">Reference proteome</keyword>
<reference evidence="1 2" key="1">
    <citation type="journal article" date="2024" name="Ann. Entomol. Soc. Am.">
        <title>Genomic analyses of the southern and eastern yellowjacket wasps (Hymenoptera: Vespidae) reveal evolutionary signatures of social life.</title>
        <authorList>
            <person name="Catto M.A."/>
            <person name="Caine P.B."/>
            <person name="Orr S.E."/>
            <person name="Hunt B.G."/>
            <person name="Goodisman M.A.D."/>
        </authorList>
    </citation>
    <scope>NUCLEOTIDE SEQUENCE [LARGE SCALE GENOMIC DNA]</scope>
    <source>
        <strain evidence="1">232</strain>
        <tissue evidence="1">Head and thorax</tissue>
    </source>
</reference>
<comment type="caution">
    <text evidence="1">The sequence shown here is derived from an EMBL/GenBank/DDBJ whole genome shotgun (WGS) entry which is preliminary data.</text>
</comment>
<dbReference type="Proteomes" id="UP001607303">
    <property type="component" value="Unassembled WGS sequence"/>
</dbReference>
<dbReference type="EMBL" id="JAYRBN010000056">
    <property type="protein sequence ID" value="KAL2743214.1"/>
    <property type="molecule type" value="Genomic_DNA"/>
</dbReference>
<accession>A0ABD2CDR8</accession>
<organism evidence="1 2">
    <name type="scientific">Vespula maculifrons</name>
    <name type="common">Eastern yellow jacket</name>
    <name type="synonym">Wasp</name>
    <dbReference type="NCBI Taxonomy" id="7453"/>
    <lineage>
        <taxon>Eukaryota</taxon>
        <taxon>Metazoa</taxon>
        <taxon>Ecdysozoa</taxon>
        <taxon>Arthropoda</taxon>
        <taxon>Hexapoda</taxon>
        <taxon>Insecta</taxon>
        <taxon>Pterygota</taxon>
        <taxon>Neoptera</taxon>
        <taxon>Endopterygota</taxon>
        <taxon>Hymenoptera</taxon>
        <taxon>Apocrita</taxon>
        <taxon>Aculeata</taxon>
        <taxon>Vespoidea</taxon>
        <taxon>Vespidae</taxon>
        <taxon>Vespinae</taxon>
        <taxon>Vespula</taxon>
    </lineage>
</organism>
<dbReference type="AlphaFoldDB" id="A0ABD2CDR8"/>
<protein>
    <submittedName>
        <fullName evidence="1">Uncharacterized protein</fullName>
    </submittedName>
</protein>